<comment type="caution">
    <text evidence="1">The sequence shown here is derived from an EMBL/GenBank/DDBJ whole genome shotgun (WGS) entry which is preliminary data.</text>
</comment>
<accession>A0ABQ1GS74</accession>
<evidence type="ECO:0000313" key="1">
    <source>
        <dbReference type="EMBL" id="GGA48922.1"/>
    </source>
</evidence>
<name>A0ABQ1GS74_9GAMM</name>
<sequence length="59" mass="7076">MTRTVENIEFDLKRARRERDTWKSNGNGRQNYELVKKYITSLEKELAESIKSDDVNRDK</sequence>
<dbReference type="Proteomes" id="UP000627464">
    <property type="component" value="Unassembled WGS sequence"/>
</dbReference>
<reference evidence="2" key="1">
    <citation type="journal article" date="2019" name="Int. J. Syst. Evol. Microbiol.">
        <title>The Global Catalogue of Microorganisms (GCM) 10K type strain sequencing project: providing services to taxonomists for standard genome sequencing and annotation.</title>
        <authorList>
            <consortium name="The Broad Institute Genomics Platform"/>
            <consortium name="The Broad Institute Genome Sequencing Center for Infectious Disease"/>
            <person name="Wu L."/>
            <person name="Ma J."/>
        </authorList>
    </citation>
    <scope>NUCLEOTIDE SEQUENCE [LARGE SCALE GENOMIC DNA]</scope>
    <source>
        <strain evidence="2">CGMCC 1.12806</strain>
    </source>
</reference>
<protein>
    <submittedName>
        <fullName evidence="1">Uncharacterized protein</fullName>
    </submittedName>
</protein>
<keyword evidence="2" id="KW-1185">Reference proteome</keyword>
<proteinExistence type="predicted"/>
<gene>
    <name evidence="1" type="ORF">GCM10011328_25240</name>
</gene>
<organism evidence="1 2">
    <name type="scientific">Hafnia psychrotolerans</name>
    <dbReference type="NCBI Taxonomy" id="1477018"/>
    <lineage>
        <taxon>Bacteria</taxon>
        <taxon>Pseudomonadati</taxon>
        <taxon>Pseudomonadota</taxon>
        <taxon>Gammaproteobacteria</taxon>
        <taxon>Enterobacterales</taxon>
        <taxon>Hafniaceae</taxon>
        <taxon>Hafnia</taxon>
    </lineage>
</organism>
<evidence type="ECO:0000313" key="2">
    <source>
        <dbReference type="Proteomes" id="UP000627464"/>
    </source>
</evidence>
<dbReference type="EMBL" id="BMFZ01000006">
    <property type="protein sequence ID" value="GGA48922.1"/>
    <property type="molecule type" value="Genomic_DNA"/>
</dbReference>
<dbReference type="RefSeq" id="WP_188473890.1">
    <property type="nucleotide sequence ID" value="NZ_BMFZ01000006.1"/>
</dbReference>